<evidence type="ECO:0000256" key="1">
    <source>
        <dbReference type="ARBA" id="ARBA00004141"/>
    </source>
</evidence>
<evidence type="ECO:0000313" key="9">
    <source>
        <dbReference type="Proteomes" id="UP001516662"/>
    </source>
</evidence>
<dbReference type="InterPro" id="IPR007829">
    <property type="entry name" value="TM2"/>
</dbReference>
<evidence type="ECO:0000256" key="5">
    <source>
        <dbReference type="SAM" id="MobiDB-lite"/>
    </source>
</evidence>
<gene>
    <name evidence="8" type="ORF">IMZ08_04100</name>
</gene>
<feature type="transmembrane region" description="Helical" evidence="6">
    <location>
        <begin position="60"/>
        <end position="85"/>
    </location>
</feature>
<feature type="region of interest" description="Disordered" evidence="5">
    <location>
        <begin position="1"/>
        <end position="26"/>
    </location>
</feature>
<proteinExistence type="predicted"/>
<keyword evidence="2 6" id="KW-0812">Transmembrane</keyword>
<feature type="domain" description="TM2" evidence="7">
    <location>
        <begin position="32"/>
        <end position="81"/>
    </location>
</feature>
<evidence type="ECO:0000256" key="3">
    <source>
        <dbReference type="ARBA" id="ARBA00022989"/>
    </source>
</evidence>
<keyword evidence="9" id="KW-1185">Reference proteome</keyword>
<protein>
    <submittedName>
        <fullName evidence="8">TM2 domain-containing protein</fullName>
    </submittedName>
</protein>
<feature type="transmembrane region" description="Helical" evidence="6">
    <location>
        <begin position="35"/>
        <end position="54"/>
    </location>
</feature>
<dbReference type="Pfam" id="PF05154">
    <property type="entry name" value="TM2"/>
    <property type="match status" value="1"/>
</dbReference>
<keyword evidence="4 6" id="KW-0472">Membrane</keyword>
<dbReference type="EMBL" id="JADCLJ010000007">
    <property type="protein sequence ID" value="MBE4907241.1"/>
    <property type="molecule type" value="Genomic_DNA"/>
</dbReference>
<keyword evidence="3 6" id="KW-1133">Transmembrane helix</keyword>
<feature type="compositionally biased region" description="Gly residues" evidence="5">
    <location>
        <begin position="1"/>
        <end position="10"/>
    </location>
</feature>
<evidence type="ECO:0000256" key="2">
    <source>
        <dbReference type="ARBA" id="ARBA00022692"/>
    </source>
</evidence>
<comment type="subcellular location">
    <subcellularLocation>
        <location evidence="1">Membrane</location>
        <topology evidence="1">Multi-pass membrane protein</topology>
    </subcellularLocation>
</comment>
<organism evidence="8 9">
    <name type="scientific">Litchfieldia luteola</name>
    <dbReference type="NCBI Taxonomy" id="682179"/>
    <lineage>
        <taxon>Bacteria</taxon>
        <taxon>Bacillati</taxon>
        <taxon>Bacillota</taxon>
        <taxon>Bacilli</taxon>
        <taxon>Bacillales</taxon>
        <taxon>Bacillaceae</taxon>
        <taxon>Litchfieldia</taxon>
    </lineage>
</organism>
<dbReference type="Proteomes" id="UP001516662">
    <property type="component" value="Unassembled WGS sequence"/>
</dbReference>
<evidence type="ECO:0000313" key="8">
    <source>
        <dbReference type="EMBL" id="MBE4907241.1"/>
    </source>
</evidence>
<comment type="caution">
    <text evidence="8">The sequence shown here is derived from an EMBL/GenBank/DDBJ whole genome shotgun (WGS) entry which is preliminary data.</text>
</comment>
<evidence type="ECO:0000256" key="6">
    <source>
        <dbReference type="SAM" id="Phobius"/>
    </source>
</evidence>
<accession>A0ABR9QFG6</accession>
<name>A0ABR9QFG6_9BACI</name>
<evidence type="ECO:0000259" key="7">
    <source>
        <dbReference type="Pfam" id="PF05154"/>
    </source>
</evidence>
<reference evidence="8 9" key="1">
    <citation type="submission" date="2020-10" db="EMBL/GenBank/DDBJ databases">
        <title>Bacillus sp. HD4P25, an endophyte from a halophyte.</title>
        <authorList>
            <person name="Sun J.-Q."/>
        </authorList>
    </citation>
    <scope>NUCLEOTIDE SEQUENCE [LARGE SCALE GENOMIC DNA]</scope>
    <source>
        <strain evidence="8 9">YIM 93174</strain>
    </source>
</reference>
<feature type="compositionally biased region" description="Low complexity" evidence="5">
    <location>
        <begin position="11"/>
        <end position="21"/>
    </location>
</feature>
<sequence>MNAGGGGGGSSSSSSSSSSSGAGEVRRPVYTKSRVTAGVLAILLGGIGIHKFYLGKSGLGILYLVFCWTYIPAIIGLIEGIAYLLSNDESFAVKHDKGYRMV</sequence>
<evidence type="ECO:0000256" key="4">
    <source>
        <dbReference type="ARBA" id="ARBA00023136"/>
    </source>
</evidence>